<dbReference type="Proteomes" id="UP000001312">
    <property type="component" value="Unassembled WGS sequence"/>
</dbReference>
<dbReference type="RefSeq" id="XP_001595256.1">
    <property type="nucleotide sequence ID" value="XM_001595206.1"/>
</dbReference>
<reference evidence="2" key="1">
    <citation type="journal article" date="2011" name="PLoS Genet.">
        <title>Genomic analysis of the necrotrophic fungal pathogens Sclerotinia sclerotiorum and Botrytis cinerea.</title>
        <authorList>
            <person name="Amselem J."/>
            <person name="Cuomo C.A."/>
            <person name="van Kan J.A."/>
            <person name="Viaud M."/>
            <person name="Benito E.P."/>
            <person name="Couloux A."/>
            <person name="Coutinho P.M."/>
            <person name="de Vries R.P."/>
            <person name="Dyer P.S."/>
            <person name="Fillinger S."/>
            <person name="Fournier E."/>
            <person name="Gout L."/>
            <person name="Hahn M."/>
            <person name="Kohn L."/>
            <person name="Lapalu N."/>
            <person name="Plummer K.M."/>
            <person name="Pradier J.M."/>
            <person name="Quevillon E."/>
            <person name="Sharon A."/>
            <person name="Simon A."/>
            <person name="ten Have A."/>
            <person name="Tudzynski B."/>
            <person name="Tudzynski P."/>
            <person name="Wincker P."/>
            <person name="Andrew M."/>
            <person name="Anthouard V."/>
            <person name="Beever R.E."/>
            <person name="Beffa R."/>
            <person name="Benoit I."/>
            <person name="Bouzid O."/>
            <person name="Brault B."/>
            <person name="Chen Z."/>
            <person name="Choquer M."/>
            <person name="Collemare J."/>
            <person name="Cotton P."/>
            <person name="Danchin E.G."/>
            <person name="Da Silva C."/>
            <person name="Gautier A."/>
            <person name="Giraud C."/>
            <person name="Giraud T."/>
            <person name="Gonzalez C."/>
            <person name="Grossetete S."/>
            <person name="Guldener U."/>
            <person name="Henrissat B."/>
            <person name="Howlett B.J."/>
            <person name="Kodira C."/>
            <person name="Kretschmer M."/>
            <person name="Lappartient A."/>
            <person name="Leroch M."/>
            <person name="Levis C."/>
            <person name="Mauceli E."/>
            <person name="Neuveglise C."/>
            <person name="Oeser B."/>
            <person name="Pearson M."/>
            <person name="Poulain J."/>
            <person name="Poussereau N."/>
            <person name="Quesneville H."/>
            <person name="Rascle C."/>
            <person name="Schumacher J."/>
            <person name="Segurens B."/>
            <person name="Sexton A."/>
            <person name="Silva E."/>
            <person name="Sirven C."/>
            <person name="Soanes D.M."/>
            <person name="Talbot N.J."/>
            <person name="Templeton M."/>
            <person name="Yandava C."/>
            <person name="Yarden O."/>
            <person name="Zeng Q."/>
            <person name="Rollins J.A."/>
            <person name="Lebrun M.H."/>
            <person name="Dickman M."/>
        </authorList>
    </citation>
    <scope>NUCLEOTIDE SEQUENCE [LARGE SCALE GENOMIC DNA]</scope>
    <source>
        <strain evidence="2">ATCC 18683 / 1980 / Ss-1</strain>
    </source>
</reference>
<evidence type="ECO:0000313" key="2">
    <source>
        <dbReference type="Proteomes" id="UP000001312"/>
    </source>
</evidence>
<dbReference type="AlphaFoldDB" id="A7EDF5"/>
<dbReference type="InParanoid" id="A7EDF5"/>
<proteinExistence type="predicted"/>
<dbReference type="HOGENOM" id="CLU_1687743_0_0_1"/>
<organism evidence="1 2">
    <name type="scientific">Sclerotinia sclerotiorum (strain ATCC 18683 / 1980 / Ss-1)</name>
    <name type="common">White mold</name>
    <name type="synonym">Whetzelinia sclerotiorum</name>
    <dbReference type="NCBI Taxonomy" id="665079"/>
    <lineage>
        <taxon>Eukaryota</taxon>
        <taxon>Fungi</taxon>
        <taxon>Dikarya</taxon>
        <taxon>Ascomycota</taxon>
        <taxon>Pezizomycotina</taxon>
        <taxon>Leotiomycetes</taxon>
        <taxon>Helotiales</taxon>
        <taxon>Sclerotiniaceae</taxon>
        <taxon>Sclerotinia</taxon>
    </lineage>
</organism>
<dbReference type="KEGG" id="ssl:SS1G_03345"/>
<name>A7EDF5_SCLS1</name>
<dbReference type="GeneID" id="5491745"/>
<evidence type="ECO:0000313" key="1">
    <source>
        <dbReference type="EMBL" id="EDO00871.1"/>
    </source>
</evidence>
<protein>
    <submittedName>
        <fullName evidence="1">Uncharacterized protein</fullName>
    </submittedName>
</protein>
<keyword evidence="2" id="KW-1185">Reference proteome</keyword>
<sequence length="156" mass="18020">MSVPVQNVPIECELSRSAGQVGHHTWAEMERSPIDTIKYPRRRDAKIILRSHTSSRTNEEVRWYLEVDHLIYLLTYHILMITGLHKHTLAAASLALWTRRLNVISWGGGQKSDIQIGVSKTDWLLELASTFFKGHPRRRESGSFADRNIMLFRKDP</sequence>
<gene>
    <name evidence="1" type="ORF">SS1G_03345</name>
</gene>
<accession>A7EDF5</accession>
<dbReference type="EMBL" id="CH476624">
    <property type="protein sequence ID" value="EDO00871.1"/>
    <property type="molecule type" value="Genomic_DNA"/>
</dbReference>